<dbReference type="GO" id="GO:0006511">
    <property type="term" value="P:ubiquitin-dependent protein catabolic process"/>
    <property type="evidence" value="ECO:0000318"/>
    <property type="project" value="GO_Central"/>
</dbReference>
<dbReference type="PANTHER" id="PTHR10677">
    <property type="entry name" value="UBIQUILIN"/>
    <property type="match status" value="1"/>
</dbReference>
<organism evidence="4 5">
    <name type="scientific">Lactuca sativa</name>
    <name type="common">Garden lettuce</name>
    <dbReference type="NCBI Taxonomy" id="4236"/>
    <lineage>
        <taxon>Eukaryota</taxon>
        <taxon>Viridiplantae</taxon>
        <taxon>Streptophyta</taxon>
        <taxon>Embryophyta</taxon>
        <taxon>Tracheophyta</taxon>
        <taxon>Spermatophyta</taxon>
        <taxon>Magnoliopsida</taxon>
        <taxon>eudicotyledons</taxon>
        <taxon>Gunneridae</taxon>
        <taxon>Pentapetalae</taxon>
        <taxon>asterids</taxon>
        <taxon>campanulids</taxon>
        <taxon>Asterales</taxon>
        <taxon>Asteraceae</taxon>
        <taxon>Cichorioideae</taxon>
        <taxon>Cichorieae</taxon>
        <taxon>Lactucinae</taxon>
        <taxon>Lactuca</taxon>
    </lineage>
</organism>
<dbReference type="InterPro" id="IPR015496">
    <property type="entry name" value="Ubiquilin"/>
</dbReference>
<dbReference type="SMART" id="SM00213">
    <property type="entry name" value="UBQ"/>
    <property type="match status" value="1"/>
</dbReference>
<feature type="region of interest" description="Disordered" evidence="1">
    <location>
        <begin position="277"/>
        <end position="301"/>
    </location>
</feature>
<reference evidence="4 5" key="1">
    <citation type="journal article" date="2017" name="Nat. Commun.">
        <title>Genome assembly with in vitro proximity ligation data and whole-genome triplication in lettuce.</title>
        <authorList>
            <person name="Reyes-Chin-Wo S."/>
            <person name="Wang Z."/>
            <person name="Yang X."/>
            <person name="Kozik A."/>
            <person name="Arikit S."/>
            <person name="Song C."/>
            <person name="Xia L."/>
            <person name="Froenicke L."/>
            <person name="Lavelle D.O."/>
            <person name="Truco M.J."/>
            <person name="Xia R."/>
            <person name="Zhu S."/>
            <person name="Xu C."/>
            <person name="Xu H."/>
            <person name="Xu X."/>
            <person name="Cox K."/>
            <person name="Korf I."/>
            <person name="Meyers B.C."/>
            <person name="Michelmore R.W."/>
        </authorList>
    </citation>
    <scope>NUCLEOTIDE SEQUENCE [LARGE SCALE GENOMIC DNA]</scope>
    <source>
        <strain evidence="5">cv. Salinas</strain>
        <tissue evidence="4">Seedlings</tissue>
    </source>
</reference>
<dbReference type="PROSITE" id="PS00299">
    <property type="entry name" value="UBIQUITIN_1"/>
    <property type="match status" value="1"/>
</dbReference>
<dbReference type="GO" id="GO:0005829">
    <property type="term" value="C:cytosol"/>
    <property type="evidence" value="ECO:0000318"/>
    <property type="project" value="GO_Central"/>
</dbReference>
<dbReference type="CDD" id="cd16106">
    <property type="entry name" value="Ubl_Dsk2p_like"/>
    <property type="match status" value="1"/>
</dbReference>
<feature type="domain" description="Ubiquitin-like" evidence="3">
    <location>
        <begin position="114"/>
        <end position="189"/>
    </location>
</feature>
<evidence type="ECO:0000259" key="3">
    <source>
        <dbReference type="PROSITE" id="PS50053"/>
    </source>
</evidence>
<dbReference type="EMBL" id="NBSK02000003">
    <property type="protein sequence ID" value="KAJ0217582.1"/>
    <property type="molecule type" value="Genomic_DNA"/>
</dbReference>
<name>A0A9R1W0P1_LACSA</name>
<accession>A0A9R1W0P1</accession>
<evidence type="ECO:0000313" key="5">
    <source>
        <dbReference type="Proteomes" id="UP000235145"/>
    </source>
</evidence>
<dbReference type="InterPro" id="IPR009060">
    <property type="entry name" value="UBA-like_sf"/>
</dbReference>
<dbReference type="Gene3D" id="3.10.20.90">
    <property type="entry name" value="Phosphatidylinositol 3-kinase Catalytic Subunit, Chain A, domain 1"/>
    <property type="match status" value="1"/>
</dbReference>
<dbReference type="InterPro" id="IPR000626">
    <property type="entry name" value="Ubiquitin-like_dom"/>
</dbReference>
<dbReference type="Pfam" id="PF00627">
    <property type="entry name" value="UBA"/>
    <property type="match status" value="1"/>
</dbReference>
<dbReference type="InterPro" id="IPR015940">
    <property type="entry name" value="UBA"/>
</dbReference>
<dbReference type="PRINTS" id="PR00348">
    <property type="entry name" value="UBIQUITIN"/>
</dbReference>
<dbReference type="CDD" id="cd14399">
    <property type="entry name" value="UBA_PLICs"/>
    <property type="match status" value="1"/>
</dbReference>
<dbReference type="Proteomes" id="UP000235145">
    <property type="component" value="Unassembled WGS sequence"/>
</dbReference>
<evidence type="ECO:0000313" key="4">
    <source>
        <dbReference type="EMBL" id="KAJ0217582.1"/>
    </source>
</evidence>
<dbReference type="AlphaFoldDB" id="A0A9R1W0P1"/>
<dbReference type="SMART" id="SM00165">
    <property type="entry name" value="UBA"/>
    <property type="match status" value="1"/>
</dbReference>
<feature type="domain" description="UBA" evidence="2">
    <location>
        <begin position="444"/>
        <end position="485"/>
    </location>
</feature>
<sequence>MILNIIDHEKKILREVKIVLADFDLEQLMLKILEFNLLSIFEMVFESKSERKFEQIIDPLIILLKFSERSISVFLGFQSIGISNSVNSMEGGGEANDGDGAVTDGLEVDGSDDVTINIWCSGGIKFVVQVSLDSSVESFKSVIAKSCDVPAEQQRLVYKGRLLKDDRTLRSYDLEAEQTVHLVRRLPPATVDLSEFTEYQQIQQPGIQNLIRINQSTLELLSTHPEALRNVLMNSPRFRELMKRKPAYARIFSDPVIFGAMADFLVIRELAARVPGGGGGRSGGVGTRRHPAGTDRSVPPVGLGGLAIPGLERLFRFPSDPIARNQIMQNPTISQLTQDFLSNPQNMNMILNPRFGEIMQTPVLNSQSQPTSPDTMQKKMALHQSPSYLLGEQQSTRGESQTSGDTGTQSQPLMNTFNGEKKCMLLTSDVALVNVADSAVGPEEVYASELAQLQAMGFHDTDQNLEALTATKGNILAAVDRLRGGQ</sequence>
<feature type="compositionally biased region" description="Gly residues" evidence="1">
    <location>
        <begin position="277"/>
        <end position="286"/>
    </location>
</feature>
<comment type="caution">
    <text evidence="4">The sequence shown here is derived from an EMBL/GenBank/DDBJ whole genome shotgun (WGS) entry which is preliminary data.</text>
</comment>
<gene>
    <name evidence="4" type="ORF">LSAT_V11C300128700</name>
</gene>
<protein>
    <recommendedName>
        <fullName evidence="6">Ubiquitin-like domain-containing protein</fullName>
    </recommendedName>
</protein>
<proteinExistence type="predicted"/>
<dbReference type="Gene3D" id="1.10.8.10">
    <property type="entry name" value="DNA helicase RuvA subunit, C-terminal domain"/>
    <property type="match status" value="1"/>
</dbReference>
<dbReference type="PROSITE" id="PS50053">
    <property type="entry name" value="UBIQUITIN_2"/>
    <property type="match status" value="1"/>
</dbReference>
<dbReference type="Pfam" id="PF00240">
    <property type="entry name" value="ubiquitin"/>
    <property type="match status" value="1"/>
</dbReference>
<dbReference type="GO" id="GO:0031593">
    <property type="term" value="F:polyubiquitin modification-dependent protein binding"/>
    <property type="evidence" value="ECO:0000318"/>
    <property type="project" value="GO_Central"/>
</dbReference>
<evidence type="ECO:0000259" key="2">
    <source>
        <dbReference type="PROSITE" id="PS50030"/>
    </source>
</evidence>
<dbReference type="InterPro" id="IPR019956">
    <property type="entry name" value="Ubiquitin_dom"/>
</dbReference>
<dbReference type="PROSITE" id="PS50030">
    <property type="entry name" value="UBA"/>
    <property type="match status" value="1"/>
</dbReference>
<feature type="region of interest" description="Disordered" evidence="1">
    <location>
        <begin position="391"/>
        <end position="413"/>
    </location>
</feature>
<dbReference type="InterPro" id="IPR029071">
    <property type="entry name" value="Ubiquitin-like_domsf"/>
</dbReference>
<evidence type="ECO:0008006" key="6">
    <source>
        <dbReference type="Google" id="ProtNLM"/>
    </source>
</evidence>
<dbReference type="SUPFAM" id="SSF54236">
    <property type="entry name" value="Ubiquitin-like"/>
    <property type="match status" value="1"/>
</dbReference>
<keyword evidence="5" id="KW-1185">Reference proteome</keyword>
<dbReference type="SUPFAM" id="SSF46934">
    <property type="entry name" value="UBA-like"/>
    <property type="match status" value="1"/>
</dbReference>
<evidence type="ECO:0000256" key="1">
    <source>
        <dbReference type="SAM" id="MobiDB-lite"/>
    </source>
</evidence>
<dbReference type="InterPro" id="IPR019954">
    <property type="entry name" value="Ubiquitin_CS"/>
</dbReference>
<dbReference type="PANTHER" id="PTHR10677:SF55">
    <property type="entry name" value="UBIQUILIN-1-RELATED"/>
    <property type="match status" value="1"/>
</dbReference>